<organism evidence="3 4">
    <name type="scientific">Desulfoglaeba alkanexedens ALDC</name>
    <dbReference type="NCBI Taxonomy" id="980445"/>
    <lineage>
        <taxon>Bacteria</taxon>
        <taxon>Pseudomonadati</taxon>
        <taxon>Thermodesulfobacteriota</taxon>
        <taxon>Syntrophobacteria</taxon>
        <taxon>Syntrophobacterales</taxon>
        <taxon>Syntrophobacteraceae</taxon>
        <taxon>Desulfoglaeba</taxon>
    </lineage>
</organism>
<evidence type="ECO:0000313" key="3">
    <source>
        <dbReference type="EMBL" id="QCQ21901.1"/>
    </source>
</evidence>
<keyword evidence="4" id="KW-1185">Reference proteome</keyword>
<dbReference type="KEGG" id="dax:FDQ92_06750"/>
<keyword evidence="2" id="KW-1133">Transmembrane helix</keyword>
<dbReference type="EMBL" id="CP040098">
    <property type="protein sequence ID" value="QCQ21901.1"/>
    <property type="molecule type" value="Genomic_DNA"/>
</dbReference>
<dbReference type="AlphaFoldDB" id="A0A4V1ERJ9"/>
<reference evidence="3 4" key="2">
    <citation type="submission" date="2019-05" db="EMBL/GenBank/DDBJ databases">
        <authorList>
            <person name="Suflita J.M."/>
            <person name="Marks C.R."/>
        </authorList>
    </citation>
    <scope>NUCLEOTIDE SEQUENCE [LARGE SCALE GENOMIC DNA]</scope>
    <source>
        <strain evidence="3 4">ALDC</strain>
    </source>
</reference>
<keyword evidence="2" id="KW-0812">Transmembrane</keyword>
<keyword evidence="2" id="KW-0472">Membrane</keyword>
<feature type="compositionally biased region" description="Basic and acidic residues" evidence="1">
    <location>
        <begin position="231"/>
        <end position="241"/>
    </location>
</feature>
<gene>
    <name evidence="3" type="ORF">FDQ92_06750</name>
</gene>
<name>A0A4V1ERJ9_9BACT</name>
<reference evidence="3 4" key="1">
    <citation type="submission" date="2019-05" db="EMBL/GenBank/DDBJ databases">
        <title>The Complete Genome Sequence of the n-alkane-degrading Desulfoglaeba alkanexedens ALDC reveals multiple alkylsuccinate synthase gene clusters.</title>
        <authorList>
            <person name="Callaghan A.V."/>
            <person name="Davidova I.A."/>
            <person name="Duncan K.E."/>
            <person name="Morris B."/>
            <person name="McInerney M.J."/>
        </authorList>
    </citation>
    <scope>NUCLEOTIDE SEQUENCE [LARGE SCALE GENOMIC DNA]</scope>
    <source>
        <strain evidence="3 4">ALDC</strain>
    </source>
</reference>
<sequence>MRDVAIEERMDANLRTITGGKTMAASSGGIEGKKGLLRPRNAILLVLVVLFAAFYVITPTRYFFKESGGKLSLRIGKCPWLGGSYSKALEPFEAGTADFGPLLDQRFETEAEAVAALREFCFPRIQENEERAAALEKELKTAYGALLGYLGAARSLGAEGLDEDISGVKAWLEFYEGREKRRAEGELPFILLPTEIPTTTAPEAAEAAVPAKPEAKAALTTEGGQAAEPVGHGEPHAESTR</sequence>
<proteinExistence type="predicted"/>
<protein>
    <submittedName>
        <fullName evidence="3">Uncharacterized protein</fullName>
    </submittedName>
</protein>
<feature type="region of interest" description="Disordered" evidence="1">
    <location>
        <begin position="201"/>
        <end position="241"/>
    </location>
</feature>
<evidence type="ECO:0000256" key="2">
    <source>
        <dbReference type="SAM" id="Phobius"/>
    </source>
</evidence>
<feature type="transmembrane region" description="Helical" evidence="2">
    <location>
        <begin position="42"/>
        <end position="64"/>
    </location>
</feature>
<dbReference type="Proteomes" id="UP000298602">
    <property type="component" value="Chromosome"/>
</dbReference>
<feature type="compositionally biased region" description="Low complexity" evidence="1">
    <location>
        <begin position="201"/>
        <end position="218"/>
    </location>
</feature>
<accession>A0A4V1ERJ9</accession>
<evidence type="ECO:0000313" key="4">
    <source>
        <dbReference type="Proteomes" id="UP000298602"/>
    </source>
</evidence>
<dbReference type="RefSeq" id="WP_137423870.1">
    <property type="nucleotide sequence ID" value="NZ_CP040098.1"/>
</dbReference>
<evidence type="ECO:0000256" key="1">
    <source>
        <dbReference type="SAM" id="MobiDB-lite"/>
    </source>
</evidence>